<dbReference type="InterPro" id="IPR027267">
    <property type="entry name" value="AH/BAR_dom_sf"/>
</dbReference>
<dbReference type="SUPFAM" id="SSF103657">
    <property type="entry name" value="BAR/IMD domain-like"/>
    <property type="match status" value="1"/>
</dbReference>
<feature type="compositionally biased region" description="Polar residues" evidence="14">
    <location>
        <begin position="703"/>
        <end position="716"/>
    </location>
</feature>
<feature type="compositionally biased region" description="Basic and acidic residues" evidence="14">
    <location>
        <begin position="688"/>
        <end position="699"/>
    </location>
</feature>
<dbReference type="PRINTS" id="PR00405">
    <property type="entry name" value="REVINTRACTNG"/>
</dbReference>
<keyword evidence="5" id="KW-0963">Cytoplasm</keyword>
<evidence type="ECO:0000256" key="6">
    <source>
        <dbReference type="ARBA" id="ARBA00022723"/>
    </source>
</evidence>
<evidence type="ECO:0000256" key="4">
    <source>
        <dbReference type="ARBA" id="ARBA00022468"/>
    </source>
</evidence>
<dbReference type="Gene3D" id="1.25.40.950">
    <property type="match status" value="1"/>
</dbReference>
<dbReference type="SMART" id="SM00326">
    <property type="entry name" value="SH3"/>
    <property type="match status" value="1"/>
</dbReference>
<keyword evidence="13" id="KW-0863">Zinc-finger</keyword>
<evidence type="ECO:0000256" key="1">
    <source>
        <dbReference type="ARBA" id="ARBA00004370"/>
    </source>
</evidence>
<dbReference type="GO" id="GO:0005096">
    <property type="term" value="F:GTPase activator activity"/>
    <property type="evidence" value="ECO:0007669"/>
    <property type="project" value="UniProtKB-KW"/>
</dbReference>
<evidence type="ECO:0000259" key="17">
    <source>
        <dbReference type="PROSITE" id="PS50115"/>
    </source>
</evidence>
<evidence type="ECO:0000256" key="7">
    <source>
        <dbReference type="ARBA" id="ARBA00022737"/>
    </source>
</evidence>
<dbReference type="PANTHER" id="PTHR45854">
    <property type="entry name" value="ASAP FAMILY MEMBER"/>
    <property type="match status" value="1"/>
</dbReference>
<dbReference type="Gene3D" id="1.10.220.150">
    <property type="entry name" value="Arf GTPase activating protein"/>
    <property type="match status" value="1"/>
</dbReference>
<dbReference type="Pfam" id="PF14604">
    <property type="entry name" value="SH3_9"/>
    <property type="match status" value="1"/>
</dbReference>
<dbReference type="PROSITE" id="PS50002">
    <property type="entry name" value="SH3"/>
    <property type="match status" value="1"/>
</dbReference>
<proteinExistence type="predicted"/>
<dbReference type="InterPro" id="IPR001452">
    <property type="entry name" value="SH3_domain"/>
</dbReference>
<dbReference type="InterPro" id="IPR043593">
    <property type="entry name" value="ASAP"/>
</dbReference>
<feature type="domain" description="SH3" evidence="15">
    <location>
        <begin position="825"/>
        <end position="887"/>
    </location>
</feature>
<dbReference type="CDD" id="cd07642">
    <property type="entry name" value="BAR_ASAP2"/>
    <property type="match status" value="1"/>
</dbReference>
<keyword evidence="10" id="KW-0472">Membrane</keyword>
<dbReference type="Gene3D" id="2.30.30.40">
    <property type="entry name" value="SH3 Domains"/>
    <property type="match status" value="1"/>
</dbReference>
<dbReference type="FunFam" id="1.20.1270.60:FF:000004">
    <property type="entry name" value="Arf-GAP with SH3 domain, ANK repeat and PH domain-containing protein 1"/>
    <property type="match status" value="1"/>
</dbReference>
<dbReference type="FunFam" id="1.25.40.950:FF:000001">
    <property type="entry name" value="Arf-GAP with SH3 domain, ANK repeat and PH domain-containing protein 1"/>
    <property type="match status" value="1"/>
</dbReference>
<feature type="compositionally biased region" description="Polar residues" evidence="14">
    <location>
        <begin position="737"/>
        <end position="758"/>
    </location>
</feature>
<reference evidence="18" key="2">
    <citation type="submission" date="2025-08" db="UniProtKB">
        <authorList>
            <consortium name="Ensembl"/>
        </authorList>
    </citation>
    <scope>IDENTIFICATION</scope>
</reference>
<organism evidence="18 19">
    <name type="scientific">Anabas testudineus</name>
    <name type="common">Climbing perch</name>
    <name type="synonym">Anthias testudineus</name>
    <dbReference type="NCBI Taxonomy" id="64144"/>
    <lineage>
        <taxon>Eukaryota</taxon>
        <taxon>Metazoa</taxon>
        <taxon>Chordata</taxon>
        <taxon>Craniata</taxon>
        <taxon>Vertebrata</taxon>
        <taxon>Euteleostomi</taxon>
        <taxon>Actinopterygii</taxon>
        <taxon>Neopterygii</taxon>
        <taxon>Teleostei</taxon>
        <taxon>Neoteleostei</taxon>
        <taxon>Acanthomorphata</taxon>
        <taxon>Anabantaria</taxon>
        <taxon>Anabantiformes</taxon>
        <taxon>Anabantoidei</taxon>
        <taxon>Anabantidae</taxon>
        <taxon>Anabas</taxon>
    </lineage>
</organism>
<evidence type="ECO:0000256" key="9">
    <source>
        <dbReference type="ARBA" id="ARBA00023043"/>
    </source>
</evidence>
<keyword evidence="4" id="KW-0343">GTPase activation</keyword>
<evidence type="ECO:0000256" key="10">
    <source>
        <dbReference type="ARBA" id="ARBA00023136"/>
    </source>
</evidence>
<reference evidence="18" key="1">
    <citation type="submission" date="2021-04" db="EMBL/GenBank/DDBJ databases">
        <authorList>
            <consortium name="Wellcome Sanger Institute Data Sharing"/>
        </authorList>
    </citation>
    <scope>NUCLEOTIDE SEQUENCE [LARGE SCALE GENOMIC DNA]</scope>
</reference>
<protein>
    <recommendedName>
        <fullName evidence="20">ArfGAP with SH3 domain, ankyrin repeat and PH domain 2a</fullName>
    </recommendedName>
</protein>
<dbReference type="Gene3D" id="1.20.1270.60">
    <property type="entry name" value="Arfaptin homology (AH) domain/BAR domain"/>
    <property type="match status" value="1"/>
</dbReference>
<dbReference type="SUPFAM" id="SSF50044">
    <property type="entry name" value="SH3-domain"/>
    <property type="match status" value="1"/>
</dbReference>
<dbReference type="SMART" id="SM00248">
    <property type="entry name" value="ANK"/>
    <property type="match status" value="3"/>
</dbReference>
<dbReference type="Proteomes" id="UP000265040">
    <property type="component" value="Chromosome 22"/>
</dbReference>
<keyword evidence="8" id="KW-0862">Zinc</keyword>
<evidence type="ECO:0000256" key="13">
    <source>
        <dbReference type="PROSITE-ProRule" id="PRU00288"/>
    </source>
</evidence>
<dbReference type="GeneTree" id="ENSGT00940000155623"/>
<evidence type="ECO:0000259" key="16">
    <source>
        <dbReference type="PROSITE" id="PS50003"/>
    </source>
</evidence>
<evidence type="ECO:0008006" key="20">
    <source>
        <dbReference type="Google" id="ProtNLM"/>
    </source>
</evidence>
<accession>A0A7N5ZYK0</accession>
<evidence type="ECO:0000259" key="15">
    <source>
        <dbReference type="PROSITE" id="PS50002"/>
    </source>
</evidence>
<dbReference type="InterPro" id="IPR002110">
    <property type="entry name" value="Ankyrin_rpt"/>
</dbReference>
<dbReference type="InterPro" id="IPR004148">
    <property type="entry name" value="BAR_dom"/>
</dbReference>
<keyword evidence="6" id="KW-0479">Metal-binding</keyword>
<dbReference type="PROSITE" id="PS50115">
    <property type="entry name" value="ARFGAP"/>
    <property type="match status" value="1"/>
</dbReference>
<comment type="subcellular location">
    <subcellularLocation>
        <location evidence="2">Cytoplasm</location>
    </subcellularLocation>
    <subcellularLocation>
        <location evidence="1">Membrane</location>
    </subcellularLocation>
</comment>
<dbReference type="Gene3D" id="2.30.29.30">
    <property type="entry name" value="Pleckstrin-homology domain (PH domain)/Phosphotyrosine-binding domain (PTB)"/>
    <property type="match status" value="1"/>
</dbReference>
<keyword evidence="3 12" id="KW-0728">SH3 domain</keyword>
<dbReference type="GO" id="GO:0008270">
    <property type="term" value="F:zinc ion binding"/>
    <property type="evidence" value="ECO:0007669"/>
    <property type="project" value="UniProtKB-KW"/>
</dbReference>
<dbReference type="PROSITE" id="PS50088">
    <property type="entry name" value="ANK_REPEAT"/>
    <property type="match status" value="2"/>
</dbReference>
<dbReference type="Ensembl" id="ENSATET00000049614.2">
    <property type="protein sequence ID" value="ENSATEP00000040565.1"/>
    <property type="gene ID" value="ENSATEG00000014440.3"/>
</dbReference>
<dbReference type="AlphaFoldDB" id="A0A7N5ZYK0"/>
<dbReference type="Pfam" id="PF01412">
    <property type="entry name" value="ArfGap"/>
    <property type="match status" value="1"/>
</dbReference>
<evidence type="ECO:0000256" key="2">
    <source>
        <dbReference type="ARBA" id="ARBA00004496"/>
    </source>
</evidence>
<dbReference type="FunFam" id="1.25.40.20:FF:000006">
    <property type="entry name" value="Arf-GAP with SH3 domain, ANK repeat and PH domain-containing protein 2"/>
    <property type="match status" value="1"/>
</dbReference>
<dbReference type="InterPro" id="IPR037278">
    <property type="entry name" value="ARFGAP/RecO"/>
</dbReference>
<feature type="region of interest" description="Disordered" evidence="14">
    <location>
        <begin position="682"/>
        <end position="824"/>
    </location>
</feature>
<evidence type="ECO:0000313" key="19">
    <source>
        <dbReference type="Proteomes" id="UP000265040"/>
    </source>
</evidence>
<feature type="domain" description="Arf-GAP" evidence="17">
    <location>
        <begin position="421"/>
        <end position="486"/>
    </location>
</feature>
<keyword evidence="19" id="KW-1185">Reference proteome</keyword>
<feature type="repeat" description="ANK" evidence="11">
    <location>
        <begin position="601"/>
        <end position="633"/>
    </location>
</feature>
<dbReference type="PANTHER" id="PTHR45854:SF4">
    <property type="entry name" value="ARF-GAP WITH SH3 DOMAIN, ANK REPEAT AND PH DOMAIN-CONTAINING PROTEIN 2"/>
    <property type="match status" value="1"/>
</dbReference>
<dbReference type="Pfam" id="PF00169">
    <property type="entry name" value="PH"/>
    <property type="match status" value="1"/>
</dbReference>
<dbReference type="GO" id="GO:0016020">
    <property type="term" value="C:membrane"/>
    <property type="evidence" value="ECO:0007669"/>
    <property type="project" value="UniProtKB-SubCell"/>
</dbReference>
<dbReference type="Gene3D" id="1.25.40.20">
    <property type="entry name" value="Ankyrin repeat-containing domain"/>
    <property type="match status" value="1"/>
</dbReference>
<evidence type="ECO:0000313" key="18">
    <source>
        <dbReference type="Ensembl" id="ENSATEP00000040565.1"/>
    </source>
</evidence>
<dbReference type="FunFam" id="2.30.30.40:FF:000012">
    <property type="entry name" value="Arf-GAP with SH3 domain, ANK repeat and PH domain-containing protein 2"/>
    <property type="match status" value="1"/>
</dbReference>
<dbReference type="FunFam" id="2.30.29.30:FF:000012">
    <property type="entry name" value="Arf-GAP with SH3 domain, ANK repeat and PH domain-containing protein 2"/>
    <property type="match status" value="1"/>
</dbReference>
<keyword evidence="9 11" id="KW-0040">ANK repeat</keyword>
<feature type="region of interest" description="Disordered" evidence="14">
    <location>
        <begin position="280"/>
        <end position="310"/>
    </location>
</feature>
<dbReference type="SUPFAM" id="SSF50729">
    <property type="entry name" value="PH domain-like"/>
    <property type="match status" value="1"/>
</dbReference>
<feature type="repeat" description="ANK" evidence="11">
    <location>
        <begin position="565"/>
        <end position="600"/>
    </location>
</feature>
<dbReference type="InterPro" id="IPR001849">
    <property type="entry name" value="PH_domain"/>
</dbReference>
<sequence length="887" mass="100160">MPDQITVSEFVAETNEDYKSPTASNFTTRMSHCRNTVAALEEALDVDRSVLYKMKKSVKAIYASGLAHVENEEQYTQALEKFGENCVYRDDPDLGSAFLKFSVFTKELTALFKNLFQNMNNIITFPLDSLLKGDLKGVKGDLKKPFDKAWKDYETKVTKIEKEKKEHARQHGMIRTEISGAEIAEEMEKERRFFQLQMCEYLLKVNEIKIKKGVDLLQNLIKYFHAQCNFFQDGLKAVDNLKPSIEKLATDLHTIKQVQDEERKQLTQLRDVLKSALQVEQKEDSQARQSTTYSLHQPQGNKEHGTERSGYLYKKSDGLRKVWQKRKCTAKNGYLTISHGTANRPPAKLNLLTCQVKHNPEEKRSFDLISHDRTYHFQAEDDQDCQIWISVLQNSKEEALNQAFKGDQHVGENNIVQELTKAILGEVKRMTGNDVCCDCGAPNPTWLSTNLGILTCIECSGIHRELGVHYSRIQSLTLDVLSTSELLLQSNICVLVSSTRQARKDFITAKYTEKRFARKKCSDAPSRLHTLCDAVKARDIFSLIQVYAEGVDLMEPIPLANGHEQGETALHLAVRLVDRTSLHIVDFLTQNSLNLDKQTAKGSTALHYCCLTDNSECLKLLLRGKASIEIANEAGETPLDIARRLKHLQCEELLNQALAGKFNAHVHVEYEWCLQHEDLDESDEDLDEKPSPHRRDERPVSCYTPSSNSHLQSNLGSGARDAASLAKDKPRAYMPNLVNNETYGTILNTSPPQSSTMSAPPLPPRNLGELRHCTSSSWKPGSLDLVGRQRSSSDPPNMHPPVPPMRLISTGGTRPVPSRQTGRFPEPKRVKAIYNCIADNPDELTFSEGEVIVVDGEEDQEWWLGHIEGDPLRRGAFPVTFVHFIVD</sequence>
<dbReference type="InterPro" id="IPR038508">
    <property type="entry name" value="ArfGAP_dom_sf"/>
</dbReference>
<dbReference type="InterPro" id="IPR001164">
    <property type="entry name" value="ArfGAP_dom"/>
</dbReference>
<dbReference type="Pfam" id="PF16746">
    <property type="entry name" value="BAR_3"/>
    <property type="match status" value="1"/>
</dbReference>
<dbReference type="PROSITE" id="PS50297">
    <property type="entry name" value="ANK_REP_REGION"/>
    <property type="match status" value="1"/>
</dbReference>
<feature type="compositionally biased region" description="Polar residues" evidence="14">
    <location>
        <begin position="287"/>
        <end position="300"/>
    </location>
</feature>
<dbReference type="InterPro" id="IPR037844">
    <property type="entry name" value="PH_ASAP"/>
</dbReference>
<dbReference type="SUPFAM" id="SSF57863">
    <property type="entry name" value="ArfGap/RecO-like zinc finger"/>
    <property type="match status" value="1"/>
</dbReference>
<evidence type="ECO:0000256" key="14">
    <source>
        <dbReference type="SAM" id="MobiDB-lite"/>
    </source>
</evidence>
<dbReference type="CDD" id="cd13251">
    <property type="entry name" value="PH_ASAP"/>
    <property type="match status" value="1"/>
</dbReference>
<evidence type="ECO:0000256" key="5">
    <source>
        <dbReference type="ARBA" id="ARBA00022490"/>
    </source>
</evidence>
<feature type="domain" description="PH" evidence="16">
    <location>
        <begin position="305"/>
        <end position="397"/>
    </location>
</feature>
<dbReference type="SUPFAM" id="SSF48403">
    <property type="entry name" value="Ankyrin repeat"/>
    <property type="match status" value="1"/>
</dbReference>
<dbReference type="InterPro" id="IPR036770">
    <property type="entry name" value="Ankyrin_rpt-contain_sf"/>
</dbReference>
<evidence type="ECO:0000256" key="8">
    <source>
        <dbReference type="ARBA" id="ARBA00022833"/>
    </source>
</evidence>
<dbReference type="SMART" id="SM00233">
    <property type="entry name" value="PH"/>
    <property type="match status" value="1"/>
</dbReference>
<dbReference type="GO" id="GO:0005737">
    <property type="term" value="C:cytoplasm"/>
    <property type="evidence" value="ECO:0007669"/>
    <property type="project" value="UniProtKB-SubCell"/>
</dbReference>
<evidence type="ECO:0000256" key="11">
    <source>
        <dbReference type="PROSITE-ProRule" id="PRU00023"/>
    </source>
</evidence>
<dbReference type="SMART" id="SM00105">
    <property type="entry name" value="ArfGap"/>
    <property type="match status" value="1"/>
</dbReference>
<evidence type="ECO:0000256" key="3">
    <source>
        <dbReference type="ARBA" id="ARBA00022443"/>
    </source>
</evidence>
<dbReference type="InterPro" id="IPR036028">
    <property type="entry name" value="SH3-like_dom_sf"/>
</dbReference>
<dbReference type="PROSITE" id="PS50003">
    <property type="entry name" value="PH_DOMAIN"/>
    <property type="match status" value="1"/>
</dbReference>
<dbReference type="Pfam" id="PF12796">
    <property type="entry name" value="Ank_2"/>
    <property type="match status" value="1"/>
</dbReference>
<dbReference type="InterPro" id="IPR011993">
    <property type="entry name" value="PH-like_dom_sf"/>
</dbReference>
<reference evidence="18" key="3">
    <citation type="submission" date="2025-09" db="UniProtKB">
        <authorList>
            <consortium name="Ensembl"/>
        </authorList>
    </citation>
    <scope>IDENTIFICATION</scope>
</reference>
<name>A0A7N5ZYK0_ANATE</name>
<evidence type="ECO:0000256" key="12">
    <source>
        <dbReference type="PROSITE-ProRule" id="PRU00192"/>
    </source>
</evidence>
<keyword evidence="7" id="KW-0677">Repeat</keyword>